<dbReference type="CDD" id="cd17324">
    <property type="entry name" value="MFS_NepI_like"/>
    <property type="match status" value="1"/>
</dbReference>
<proteinExistence type="predicted"/>
<dbReference type="SUPFAM" id="SSF103473">
    <property type="entry name" value="MFS general substrate transporter"/>
    <property type="match status" value="1"/>
</dbReference>
<organism evidence="8 9">
    <name type="scientific">Tistrella mobilis</name>
    <dbReference type="NCBI Taxonomy" id="171437"/>
    <lineage>
        <taxon>Bacteria</taxon>
        <taxon>Pseudomonadati</taxon>
        <taxon>Pseudomonadota</taxon>
        <taxon>Alphaproteobacteria</taxon>
        <taxon>Geminicoccales</taxon>
        <taxon>Geminicoccaceae</taxon>
        <taxon>Tistrella</taxon>
    </lineage>
</organism>
<dbReference type="Gene3D" id="1.20.1250.20">
    <property type="entry name" value="MFS general substrate transporter like domains"/>
    <property type="match status" value="1"/>
</dbReference>
<gene>
    <name evidence="8" type="ORF">AUP44_08765</name>
</gene>
<evidence type="ECO:0000256" key="6">
    <source>
        <dbReference type="SAM" id="Phobius"/>
    </source>
</evidence>
<feature type="transmembrane region" description="Helical" evidence="6">
    <location>
        <begin position="328"/>
        <end position="346"/>
    </location>
</feature>
<evidence type="ECO:0000256" key="3">
    <source>
        <dbReference type="ARBA" id="ARBA00022692"/>
    </source>
</evidence>
<keyword evidence="2" id="KW-1003">Cell membrane</keyword>
<evidence type="ECO:0000313" key="9">
    <source>
        <dbReference type="Proteomes" id="UP000075787"/>
    </source>
</evidence>
<keyword evidence="4 6" id="KW-1133">Transmembrane helix</keyword>
<feature type="transmembrane region" description="Helical" evidence="6">
    <location>
        <begin position="299"/>
        <end position="316"/>
    </location>
</feature>
<evidence type="ECO:0000259" key="7">
    <source>
        <dbReference type="PROSITE" id="PS50850"/>
    </source>
</evidence>
<feature type="transmembrane region" description="Helical" evidence="6">
    <location>
        <begin position="234"/>
        <end position="255"/>
    </location>
</feature>
<feature type="domain" description="Major facilitator superfamily (MFS) profile" evidence="7">
    <location>
        <begin position="23"/>
        <end position="411"/>
    </location>
</feature>
<dbReference type="GeneID" id="97242433"/>
<name>A0A162KK52_9PROT</name>
<evidence type="ECO:0000256" key="1">
    <source>
        <dbReference type="ARBA" id="ARBA00004651"/>
    </source>
</evidence>
<feature type="transmembrane region" description="Helical" evidence="6">
    <location>
        <begin position="21"/>
        <end position="42"/>
    </location>
</feature>
<feature type="transmembrane region" description="Helical" evidence="6">
    <location>
        <begin position="149"/>
        <end position="171"/>
    </location>
</feature>
<dbReference type="GO" id="GO:0005886">
    <property type="term" value="C:plasma membrane"/>
    <property type="evidence" value="ECO:0007669"/>
    <property type="project" value="UniProtKB-SubCell"/>
</dbReference>
<protein>
    <recommendedName>
        <fullName evidence="7">Major facilitator superfamily (MFS) profile domain-containing protein</fullName>
    </recommendedName>
</protein>
<dbReference type="RefSeq" id="WP_062766150.1">
    <property type="nucleotide sequence ID" value="NZ_CP121045.1"/>
</dbReference>
<feature type="transmembrane region" description="Helical" evidence="6">
    <location>
        <begin position="177"/>
        <end position="196"/>
    </location>
</feature>
<dbReference type="EMBL" id="LPZR01000172">
    <property type="protein sequence ID" value="KYO51477.1"/>
    <property type="molecule type" value="Genomic_DNA"/>
</dbReference>
<comment type="caution">
    <text evidence="8">The sequence shown here is derived from an EMBL/GenBank/DDBJ whole genome shotgun (WGS) entry which is preliminary data.</text>
</comment>
<dbReference type="AlphaFoldDB" id="A0A162KK52"/>
<evidence type="ECO:0000256" key="2">
    <source>
        <dbReference type="ARBA" id="ARBA00022475"/>
    </source>
</evidence>
<evidence type="ECO:0000256" key="5">
    <source>
        <dbReference type="ARBA" id="ARBA00023136"/>
    </source>
</evidence>
<dbReference type="GO" id="GO:0022857">
    <property type="term" value="F:transmembrane transporter activity"/>
    <property type="evidence" value="ECO:0007669"/>
    <property type="project" value="InterPro"/>
</dbReference>
<reference evidence="8 9" key="1">
    <citation type="submission" date="2015-12" db="EMBL/GenBank/DDBJ databases">
        <title>Genome sequence of Tistrella mobilis MCCC 1A02139.</title>
        <authorList>
            <person name="Lu L."/>
            <person name="Lai Q."/>
            <person name="Shao Z."/>
            <person name="Qian P."/>
        </authorList>
    </citation>
    <scope>NUCLEOTIDE SEQUENCE [LARGE SCALE GENOMIC DNA]</scope>
    <source>
        <strain evidence="8 9">MCCC 1A02139</strain>
    </source>
</reference>
<feature type="transmembrane region" description="Helical" evidence="6">
    <location>
        <begin position="91"/>
        <end position="110"/>
    </location>
</feature>
<dbReference type="InterPro" id="IPR020846">
    <property type="entry name" value="MFS_dom"/>
</dbReference>
<feature type="transmembrane region" description="Helical" evidence="6">
    <location>
        <begin position="358"/>
        <end position="379"/>
    </location>
</feature>
<feature type="transmembrane region" description="Helical" evidence="6">
    <location>
        <begin position="116"/>
        <end position="137"/>
    </location>
</feature>
<comment type="subcellular location">
    <subcellularLocation>
        <location evidence="1">Cell membrane</location>
        <topology evidence="1">Multi-pass membrane protein</topology>
    </subcellularLocation>
</comment>
<feature type="transmembrane region" description="Helical" evidence="6">
    <location>
        <begin position="385"/>
        <end position="405"/>
    </location>
</feature>
<dbReference type="PROSITE" id="PS50850">
    <property type="entry name" value="MFS"/>
    <property type="match status" value="1"/>
</dbReference>
<dbReference type="InterPro" id="IPR050189">
    <property type="entry name" value="MFS_Efflux_Transporters"/>
</dbReference>
<evidence type="ECO:0000256" key="4">
    <source>
        <dbReference type="ARBA" id="ARBA00022989"/>
    </source>
</evidence>
<dbReference type="PANTHER" id="PTHR43124">
    <property type="entry name" value="PURINE EFFLUX PUMP PBUE"/>
    <property type="match status" value="1"/>
</dbReference>
<accession>A0A162KK52</accession>
<dbReference type="OrthoDB" id="8667309at2"/>
<feature type="transmembrane region" description="Helical" evidence="6">
    <location>
        <begin position="62"/>
        <end position="84"/>
    </location>
</feature>
<dbReference type="InterPro" id="IPR011701">
    <property type="entry name" value="MFS"/>
</dbReference>
<dbReference type="PANTHER" id="PTHR43124:SF3">
    <property type="entry name" value="CHLORAMPHENICOL EFFLUX PUMP RV0191"/>
    <property type="match status" value="1"/>
</dbReference>
<evidence type="ECO:0000313" key="8">
    <source>
        <dbReference type="EMBL" id="KYO51477.1"/>
    </source>
</evidence>
<feature type="transmembrane region" description="Helical" evidence="6">
    <location>
        <begin position="267"/>
        <end position="287"/>
    </location>
</feature>
<dbReference type="InterPro" id="IPR036259">
    <property type="entry name" value="MFS_trans_sf"/>
</dbReference>
<dbReference type="Proteomes" id="UP000075787">
    <property type="component" value="Unassembled WGS sequence"/>
</dbReference>
<keyword evidence="5 6" id="KW-0472">Membrane</keyword>
<keyword evidence="3 6" id="KW-0812">Transmembrane</keyword>
<dbReference type="Pfam" id="PF07690">
    <property type="entry name" value="MFS_1"/>
    <property type="match status" value="1"/>
</dbReference>
<sequence>MSSSCPPSLSPTLAADMPAGLPGWAVAALIAAVAGIGTEAFAVAPLLIDIARDFDMAATDAAFAISAYGLAVAVSAPLFGLFAGHLPRRRLIAAGMVIATIAGIVAATAQSFGMLLAARMLSGLACGAVLPTIYAYVGDMVPFAARGRVMGRVMFGWAITMVTGVPLAGIAAEHLGWRGTLTAAALIILVLAVAVLRLPQPPARNAAGGHDNAGGHDAAGFLARLRHAVTRPGVAALLATNLANMVSFYGIYAYVGTALRNLEGSGAAAAGAIVLWYGVGLAGSTLNARLVDRVGKDRALTVALAVLAVDMVAMSQSLGRPVAFEATLILWGLAQGTVVTALNTLATERAGTARGLVMALMSAVTYLGISTGTAVLGLVMAAHGFAAVGLAAATISLAGVAAARISARQGRIGG</sequence>